<dbReference type="PROSITE" id="PS51021">
    <property type="entry name" value="BAR"/>
    <property type="match status" value="1"/>
</dbReference>
<dbReference type="Gene3D" id="2.30.30.40">
    <property type="entry name" value="SH3 Domains"/>
    <property type="match status" value="1"/>
</dbReference>
<feature type="compositionally biased region" description="Basic and acidic residues" evidence="5">
    <location>
        <begin position="206"/>
        <end position="224"/>
    </location>
</feature>
<proteinExistence type="predicted"/>
<dbReference type="GO" id="GO:0005737">
    <property type="term" value="C:cytoplasm"/>
    <property type="evidence" value="ECO:0007669"/>
    <property type="project" value="UniProtKB-SubCell"/>
</dbReference>
<dbReference type="FunCoup" id="E4XGL9">
    <property type="interactions" value="36"/>
</dbReference>
<dbReference type="Pfam" id="PF03114">
    <property type="entry name" value="BAR"/>
    <property type="match status" value="1"/>
</dbReference>
<organism evidence="8">
    <name type="scientific">Oikopleura dioica</name>
    <name type="common">Tunicate</name>
    <dbReference type="NCBI Taxonomy" id="34765"/>
    <lineage>
        <taxon>Eukaryota</taxon>
        <taxon>Metazoa</taxon>
        <taxon>Chordata</taxon>
        <taxon>Tunicata</taxon>
        <taxon>Appendicularia</taxon>
        <taxon>Copelata</taxon>
        <taxon>Oikopleuridae</taxon>
        <taxon>Oikopleura</taxon>
    </lineage>
</organism>
<dbReference type="InterPro" id="IPR004148">
    <property type="entry name" value="BAR_dom"/>
</dbReference>
<keyword evidence="9" id="KW-1185">Reference proteome</keyword>
<feature type="domain" description="BAR" evidence="7">
    <location>
        <begin position="1"/>
        <end position="117"/>
    </location>
</feature>
<dbReference type="PANTHER" id="PTHR46514:SF3">
    <property type="entry name" value="AMPHIPHYSIN"/>
    <property type="match status" value="1"/>
</dbReference>
<dbReference type="PRINTS" id="PR00452">
    <property type="entry name" value="SH3DOMAIN"/>
</dbReference>
<feature type="region of interest" description="Disordered" evidence="5">
    <location>
        <begin position="109"/>
        <end position="262"/>
    </location>
</feature>
<dbReference type="AlphaFoldDB" id="E4XGL9"/>
<feature type="region of interest" description="Disordered" evidence="5">
    <location>
        <begin position="290"/>
        <end position="342"/>
    </location>
</feature>
<dbReference type="InterPro" id="IPR036028">
    <property type="entry name" value="SH3-like_dom_sf"/>
</dbReference>
<evidence type="ECO:0000256" key="1">
    <source>
        <dbReference type="ARBA" id="ARBA00004496"/>
    </source>
</evidence>
<dbReference type="Pfam" id="PF14604">
    <property type="entry name" value="SH3_9"/>
    <property type="match status" value="1"/>
</dbReference>
<protein>
    <recommendedName>
        <fullName evidence="10">SH3 domain-containing protein</fullName>
    </recommendedName>
</protein>
<feature type="domain" description="SH3" evidence="6">
    <location>
        <begin position="410"/>
        <end position="483"/>
    </location>
</feature>
<dbReference type="Proteomes" id="UP000001307">
    <property type="component" value="Unassembled WGS sequence"/>
</dbReference>
<evidence type="ECO:0000256" key="4">
    <source>
        <dbReference type="PROSITE-ProRule" id="PRU00192"/>
    </source>
</evidence>
<reference evidence="8" key="1">
    <citation type="journal article" date="2010" name="Science">
        <title>Plasticity of animal genome architecture unmasked by rapid evolution of a pelagic tunicate.</title>
        <authorList>
            <person name="Denoeud F."/>
            <person name="Henriet S."/>
            <person name="Mungpakdee S."/>
            <person name="Aury J.M."/>
            <person name="Da Silva C."/>
            <person name="Brinkmann H."/>
            <person name="Mikhaleva J."/>
            <person name="Olsen L.C."/>
            <person name="Jubin C."/>
            <person name="Canestro C."/>
            <person name="Bouquet J.M."/>
            <person name="Danks G."/>
            <person name="Poulain J."/>
            <person name="Campsteijn C."/>
            <person name="Adamski M."/>
            <person name="Cross I."/>
            <person name="Yadetie F."/>
            <person name="Muffato M."/>
            <person name="Louis A."/>
            <person name="Butcher S."/>
            <person name="Tsagkogeorga G."/>
            <person name="Konrad A."/>
            <person name="Singh S."/>
            <person name="Jensen M.F."/>
            <person name="Cong E.H."/>
            <person name="Eikeseth-Otteraa H."/>
            <person name="Noel B."/>
            <person name="Anthouard V."/>
            <person name="Porcel B.M."/>
            <person name="Kachouri-Lafond R."/>
            <person name="Nishino A."/>
            <person name="Ugolini M."/>
            <person name="Chourrout P."/>
            <person name="Nishida H."/>
            <person name="Aasland R."/>
            <person name="Huzurbazar S."/>
            <person name="Westhof E."/>
            <person name="Delsuc F."/>
            <person name="Lehrach H."/>
            <person name="Reinhardt R."/>
            <person name="Weissenbach J."/>
            <person name="Roy S.W."/>
            <person name="Artiguenave F."/>
            <person name="Postlethwait J.H."/>
            <person name="Manak J.R."/>
            <person name="Thompson E.M."/>
            <person name="Jaillon O."/>
            <person name="Du Pasquier L."/>
            <person name="Boudinot P."/>
            <person name="Liberles D.A."/>
            <person name="Volff J.N."/>
            <person name="Philippe H."/>
            <person name="Lenhard B."/>
            <person name="Roest Crollius H."/>
            <person name="Wincker P."/>
            <person name="Chourrout D."/>
        </authorList>
    </citation>
    <scope>NUCLEOTIDE SEQUENCE [LARGE SCALE GENOMIC DNA]</scope>
</reference>
<feature type="compositionally biased region" description="Basic and acidic residues" evidence="5">
    <location>
        <begin position="233"/>
        <end position="246"/>
    </location>
</feature>
<evidence type="ECO:0000256" key="2">
    <source>
        <dbReference type="ARBA" id="ARBA00022443"/>
    </source>
</evidence>
<evidence type="ECO:0000313" key="8">
    <source>
        <dbReference type="EMBL" id="CBY09817.1"/>
    </source>
</evidence>
<dbReference type="PROSITE" id="PS50002">
    <property type="entry name" value="SH3"/>
    <property type="match status" value="1"/>
</dbReference>
<dbReference type="Gene3D" id="1.20.1270.60">
    <property type="entry name" value="Arfaptin homology (AH) domain/BAR domain"/>
    <property type="match status" value="1"/>
</dbReference>
<dbReference type="GO" id="GO:0005886">
    <property type="term" value="C:plasma membrane"/>
    <property type="evidence" value="ECO:0007669"/>
    <property type="project" value="TreeGrafter"/>
</dbReference>
<accession>E4XGL9</accession>
<evidence type="ECO:0008006" key="10">
    <source>
        <dbReference type="Google" id="ProtNLM"/>
    </source>
</evidence>
<dbReference type="OrthoDB" id="446293at2759"/>
<dbReference type="InterPro" id="IPR003005">
    <property type="entry name" value="Amphiphysin"/>
</dbReference>
<dbReference type="SUPFAM" id="SSF50044">
    <property type="entry name" value="SH3-domain"/>
    <property type="match status" value="1"/>
</dbReference>
<evidence type="ECO:0000259" key="6">
    <source>
        <dbReference type="PROSITE" id="PS50002"/>
    </source>
</evidence>
<dbReference type="SMART" id="SM00326">
    <property type="entry name" value="SH3"/>
    <property type="match status" value="1"/>
</dbReference>
<dbReference type="EMBL" id="FN653048">
    <property type="protein sequence ID" value="CBY09817.1"/>
    <property type="molecule type" value="Genomic_DNA"/>
</dbReference>
<evidence type="ECO:0000256" key="5">
    <source>
        <dbReference type="SAM" id="MobiDB-lite"/>
    </source>
</evidence>
<evidence type="ECO:0000259" key="7">
    <source>
        <dbReference type="PROSITE" id="PS51021"/>
    </source>
</evidence>
<gene>
    <name evidence="8" type="ORF">GSOID_T00010632001</name>
</gene>
<dbReference type="InterPro" id="IPR027267">
    <property type="entry name" value="AH/BAR_dom_sf"/>
</dbReference>
<evidence type="ECO:0000256" key="3">
    <source>
        <dbReference type="ARBA" id="ARBA00022490"/>
    </source>
</evidence>
<keyword evidence="2 4" id="KW-0728">SH3 domain</keyword>
<name>E4XGL9_OIKDI</name>
<dbReference type="InterPro" id="IPR001452">
    <property type="entry name" value="SH3_domain"/>
</dbReference>
<sequence length="483" mass="54580">MFPELKNQIARLDRRRIDLDSAKDSFEKVKQAKALNSGKVQRVKSSMDEAQEKFDTMSRQLREDLPQVYSSRAGLIGYIFGSWVKQEMEMHTRLDQENEVIERLMKQLQRDHTTGKLRSTTAESSRQSNRGNSGRDSESSYGSGSVHFPRNESTYDKKSPRKSSITNLPIHIPLHVPARPPSPDPQIAQLSDVSSEYPDPAPSNETRTRPQDLTHDYIDIDKPLETQYPNDLHLPEDTKTFSKREAPSPPQKKSNPSNVDDKAIARTISDSVVSEKTSLDLLVKTKSLEIVGPSPQENPRFKEAPNHNKMARTSSRADEEQGSLHTPPFPSPQKVSEGYNNQPKLQNDFPFIEQEPQELVLKTEPEPNKAVIEPRSPSPFKIVNASPTQPPALTPPPYTASVPSIIMQDGYERTVIAVYNYAAADEDELCFNKGDHILVIKHPQPEEQDDGWLLGIRKNVWEEKADLKASWGLFPENFTRPTD</sequence>
<keyword evidence="3" id="KW-0963">Cytoplasm</keyword>
<dbReference type="GO" id="GO:0005543">
    <property type="term" value="F:phospholipid binding"/>
    <property type="evidence" value="ECO:0007669"/>
    <property type="project" value="TreeGrafter"/>
</dbReference>
<feature type="compositionally biased region" description="Basic and acidic residues" evidence="5">
    <location>
        <begin position="149"/>
        <end position="158"/>
    </location>
</feature>
<dbReference type="PANTHER" id="PTHR46514">
    <property type="entry name" value="AMPHIPHYSIN"/>
    <property type="match status" value="1"/>
</dbReference>
<dbReference type="InParanoid" id="E4XGL9"/>
<evidence type="ECO:0000313" key="9">
    <source>
        <dbReference type="Proteomes" id="UP000001307"/>
    </source>
</evidence>
<comment type="subcellular location">
    <subcellularLocation>
        <location evidence="1">Cytoplasm</location>
    </subcellularLocation>
</comment>
<dbReference type="SUPFAM" id="SSF103657">
    <property type="entry name" value="BAR/IMD domain-like"/>
    <property type="match status" value="1"/>
</dbReference>